<evidence type="ECO:0000313" key="2">
    <source>
        <dbReference type="Proteomes" id="UP000012149"/>
    </source>
</evidence>
<dbReference type="Proteomes" id="UP000012149">
    <property type="component" value="Unassembled WGS sequence"/>
</dbReference>
<reference evidence="1 2" key="1">
    <citation type="submission" date="2013-01" db="EMBL/GenBank/DDBJ databases">
        <authorList>
            <person name="Harkins D.M."/>
            <person name="Durkin A.S."/>
            <person name="Brinkac L.M."/>
            <person name="Haft D.H."/>
            <person name="Selengut J.D."/>
            <person name="Sanka R."/>
            <person name="DePew J."/>
            <person name="Purushe J."/>
            <person name="Matthias M.A."/>
            <person name="Vinetz J.M."/>
            <person name="Sutton G.G."/>
            <person name="Nierman W.C."/>
            <person name="Fouts D.E."/>
        </authorList>
    </citation>
    <scope>NUCLEOTIDE SEQUENCE [LARGE SCALE GENOMIC DNA]</scope>
    <source>
        <strain evidence="1 2">CBC1416</strain>
    </source>
</reference>
<proteinExistence type="predicted"/>
<accession>M6VMN6</accession>
<dbReference type="InterPro" id="IPR058093">
    <property type="entry name" value="LA_2272-like"/>
</dbReference>
<gene>
    <name evidence="1" type="ORF">LEP1GSC161_2549</name>
</gene>
<dbReference type="AlphaFoldDB" id="M6VMN6"/>
<sequence length="187" mass="19726">MKYNNYLIFYPVSSVFKIAASMTLLLNCGITGLSGSKNFVKIPVRTKTEVFHASLSKGEVENLYGINLGVANIVKESLVGIQVGGANISQGDTYAAAQIALYNTAEKAGFTIQAGGANNVEGGAGVQVGLYNSSEKNGILAVQAGGVNHAESSAGVQVGLYNNEKKEFLRFRPGDSTLRKKATPEFN</sequence>
<comment type="caution">
    <text evidence="1">The sequence shown here is derived from an EMBL/GenBank/DDBJ whole genome shotgun (WGS) entry which is preliminary data.</text>
</comment>
<evidence type="ECO:0000313" key="1">
    <source>
        <dbReference type="EMBL" id="EMO58055.1"/>
    </source>
</evidence>
<dbReference type="EMBL" id="AKWE02000098">
    <property type="protein sequence ID" value="EMO58055.1"/>
    <property type="molecule type" value="Genomic_DNA"/>
</dbReference>
<organism evidence="1 2">
    <name type="scientific">Leptospira santarosai str. CBC1416</name>
    <dbReference type="NCBI Taxonomy" id="1193059"/>
    <lineage>
        <taxon>Bacteria</taxon>
        <taxon>Pseudomonadati</taxon>
        <taxon>Spirochaetota</taxon>
        <taxon>Spirochaetia</taxon>
        <taxon>Leptospirales</taxon>
        <taxon>Leptospiraceae</taxon>
        <taxon>Leptospira</taxon>
    </lineage>
</organism>
<dbReference type="NCBIfam" id="NF047436">
    <property type="entry name" value="LA_2272_repeat"/>
    <property type="match status" value="2"/>
</dbReference>
<name>M6VMN6_9LEPT</name>
<protein>
    <submittedName>
        <fullName evidence="1">Uncharacterized protein</fullName>
    </submittedName>
</protein>
<dbReference type="NCBIfam" id="NF047435">
    <property type="entry name" value="LA_2272_fam_lipo"/>
    <property type="match status" value="1"/>
</dbReference>